<name>A0A5J5GZ19_9BACI</name>
<comment type="caution">
    <text evidence="2">The sequence shown here is derived from an EMBL/GenBank/DDBJ whole genome shotgun (WGS) entry which is preliminary data.</text>
</comment>
<evidence type="ECO:0000313" key="3">
    <source>
        <dbReference type="Proteomes" id="UP000326671"/>
    </source>
</evidence>
<dbReference type="RefSeq" id="WP_150442736.1">
    <property type="nucleotide sequence ID" value="NZ_VYKL01000058.1"/>
</dbReference>
<accession>A0A5J5GZ19</accession>
<dbReference type="OrthoDB" id="9816036at2"/>
<dbReference type="Pfam" id="PF08867">
    <property type="entry name" value="FRG"/>
    <property type="match status" value="1"/>
</dbReference>
<evidence type="ECO:0000259" key="1">
    <source>
        <dbReference type="SMART" id="SM00901"/>
    </source>
</evidence>
<reference evidence="2 3" key="1">
    <citation type="submission" date="2019-09" db="EMBL/GenBank/DDBJ databases">
        <title>Whole genome sequences of isolates from the Mars Exploration Rovers.</title>
        <authorList>
            <person name="Seuylemezian A."/>
            <person name="Vaishampayan P."/>
        </authorList>
    </citation>
    <scope>NUCLEOTIDE SEQUENCE [LARGE SCALE GENOMIC DNA]</scope>
    <source>
        <strain evidence="2 3">MER_TA_151</strain>
    </source>
</reference>
<organism evidence="2 3">
    <name type="scientific">Niallia endozanthoxylica</name>
    <dbReference type="NCBI Taxonomy" id="2036016"/>
    <lineage>
        <taxon>Bacteria</taxon>
        <taxon>Bacillati</taxon>
        <taxon>Bacillota</taxon>
        <taxon>Bacilli</taxon>
        <taxon>Bacillales</taxon>
        <taxon>Bacillaceae</taxon>
        <taxon>Niallia</taxon>
    </lineage>
</organism>
<gene>
    <name evidence="2" type="ORF">F4V44_25145</name>
</gene>
<feature type="domain" description="FRG" evidence="1">
    <location>
        <begin position="30"/>
        <end position="134"/>
    </location>
</feature>
<protein>
    <submittedName>
        <fullName evidence="2">FRG domain-containing protein</fullName>
    </submittedName>
</protein>
<evidence type="ECO:0000313" key="2">
    <source>
        <dbReference type="EMBL" id="KAA9012848.1"/>
    </source>
</evidence>
<dbReference type="EMBL" id="VYKL01000058">
    <property type="protein sequence ID" value="KAA9012848.1"/>
    <property type="molecule type" value="Genomic_DNA"/>
</dbReference>
<sequence length="320" mass="36793">MKKTFLVQNLSDYIKVVGDIKKDVEVQNDGDCELWFRGQSSKEYKLLPKGLRVQKVIHRGKGLQRPGIDLEILDLKKLLGEFKRKSLGFIADKPKNDFEWMFLAQHYGLHTRLLDWSTNALVGLYFSLPKNTVINTKSEDYIELSNSFNLSLDNIDENKLEEALIHCIEDNKTNMGDSFISTVYVLNPSRINNETVGVNGAIDIADNFEEYKHYLNPIDLETGNNEFPICVQSPYIDKRIISQSGCFTLHGYYCDALEFYQAISNSIYEILIPHTSISKIKSELHIMGINEHFIYQDLQSLTETIGEKEIENFYREPASL</sequence>
<dbReference type="Proteomes" id="UP000326671">
    <property type="component" value="Unassembled WGS sequence"/>
</dbReference>
<dbReference type="SMART" id="SM00901">
    <property type="entry name" value="FRG"/>
    <property type="match status" value="1"/>
</dbReference>
<dbReference type="InterPro" id="IPR014966">
    <property type="entry name" value="FRG-dom"/>
</dbReference>
<dbReference type="AlphaFoldDB" id="A0A5J5GZ19"/>
<keyword evidence="3" id="KW-1185">Reference proteome</keyword>
<proteinExistence type="predicted"/>